<evidence type="ECO:0000313" key="1">
    <source>
        <dbReference type="EMBL" id="ADO55621.1"/>
    </source>
</evidence>
<organism evidence="1 2">
    <name type="scientific">Paenibacillus polymyxa (strain SC2)</name>
    <name type="common">Bacillus polymyxa</name>
    <dbReference type="NCBI Taxonomy" id="886882"/>
    <lineage>
        <taxon>Bacteria</taxon>
        <taxon>Bacillati</taxon>
        <taxon>Bacillota</taxon>
        <taxon>Bacilli</taxon>
        <taxon>Bacillales</taxon>
        <taxon>Paenibacillaceae</taxon>
        <taxon>Paenibacillus</taxon>
    </lineage>
</organism>
<dbReference type="eggNOG" id="ENOG50307G1">
    <property type="taxonomic scope" value="Bacteria"/>
</dbReference>
<protein>
    <submittedName>
        <fullName evidence="1">Uncharacterized protein</fullName>
    </submittedName>
</protein>
<reference evidence="1 2" key="1">
    <citation type="journal article" date="2011" name="J. Bacteriol.">
        <title>Complete genome sequence of Paenibacillus polymyxa SC2, a strain of plant growth-promoting Rhizobacterium with broad-spectrum antimicrobial activity.</title>
        <authorList>
            <person name="Ma M."/>
            <person name="Wang C."/>
            <person name="Ding Y."/>
            <person name="Li L."/>
            <person name="Shen D."/>
            <person name="Jiang X."/>
            <person name="Guan D."/>
            <person name="Cao F."/>
            <person name="Chen H."/>
            <person name="Feng R."/>
            <person name="Wang X."/>
            <person name="Ge Y."/>
            <person name="Yao L."/>
            <person name="Bing X."/>
            <person name="Yang X."/>
            <person name="Li J."/>
            <person name="Du B."/>
        </authorList>
    </citation>
    <scope>NUCLEOTIDE SEQUENCE [LARGE SCALE GENOMIC DNA]</scope>
    <source>
        <strain evidence="1 2">SC2</strain>
    </source>
</reference>
<dbReference type="HOGENOM" id="CLU_2260983_0_0_9"/>
<dbReference type="KEGG" id="ppm:PPSC2_07815"/>
<gene>
    <name evidence="1" type="ORF">PPSC2_07815</name>
</gene>
<dbReference type="OrthoDB" id="2645554at2"/>
<dbReference type="RefSeq" id="WP_013370248.1">
    <property type="nucleotide sequence ID" value="NC_014622.2"/>
</dbReference>
<evidence type="ECO:0000313" key="2">
    <source>
        <dbReference type="Proteomes" id="UP000006868"/>
    </source>
</evidence>
<sequence>MKEGLTLEFHKNKLIFFEFKKKAVTLIPDIIREEFKDAQVINEHNSKEKVIYQVYLYENDIEFTIRIIASYFYDSIIIIADEVNITIRAYQVLHKILANGSLA</sequence>
<dbReference type="PATRIC" id="fig|886882.15.peg.1626"/>
<accession>E3EII3</accession>
<dbReference type="EMBL" id="CP002213">
    <property type="protein sequence ID" value="ADO55621.1"/>
    <property type="molecule type" value="Genomic_DNA"/>
</dbReference>
<name>E3EII3_PAEPS</name>
<dbReference type="Proteomes" id="UP000006868">
    <property type="component" value="Chromosome"/>
</dbReference>
<proteinExistence type="predicted"/>
<dbReference type="AlphaFoldDB" id="E3EII3"/>